<reference evidence="3" key="1">
    <citation type="submission" date="2021-11" db="EMBL/GenBank/DDBJ databases">
        <title>A Novel Adlercreutzia Species, isolated from a Allomyrina dichotoma larva feces.</title>
        <authorList>
            <person name="Suh M.K."/>
        </authorList>
    </citation>
    <scope>NUCLEOTIDE SEQUENCE</scope>
    <source>
        <strain evidence="3">JBNU-10</strain>
    </source>
</reference>
<dbReference type="PANTHER" id="PTHR43566">
    <property type="entry name" value="CONSERVED PROTEIN"/>
    <property type="match status" value="1"/>
</dbReference>
<gene>
    <name evidence="3" type="ORF">LPT13_01295</name>
</gene>
<proteinExistence type="predicted"/>
<keyword evidence="3" id="KW-0067">ATP-binding</keyword>
<sequence>MPQTSDIYVIRYIFSILHAPQNPTKVAESPRQPRSAATTAKLATHSLLSFKDSLPFALFYHYFLPIFTLLFAQHQIGGHMIPVGNSYIPRILDTTVQTHLKAFGAVEIAGTMWSGKTRTSLEHGSSECNLDDPETRALAEMAPDSILSGETPRVIDEWQIVPPLWDAVRRRVDAAPHERGLYILTGSSRPAKSSTMHTGSGRISRLRMWPMSLQESGASSAKVSLSALFEGEFQPASNETSPARLAELVCCGGWPAALSLDRDLAALVATQYVDALVASQDAVAPEPESDLRRFLQSLARNMGSAPKVDTLTADMGYLTDGKVTETGRRRTRDLLAYFTSRFVVDELRGWEAPIKSPQRLRSRPRYDFADPSIPAALLGVDERSLLGNFQLFGQLFEQMCLRDLRVYTSALSKTKPDSLHYYRDADGLEVDAIIELRDGRWGAIEIKLGANKAEDAERSLLRLQRKIAGNPTARNPNPSFLLALVGVGQFAYKMPSGVLVVPLTCLGA</sequence>
<dbReference type="PANTHER" id="PTHR43566:SF2">
    <property type="entry name" value="DUF4143 DOMAIN-CONTAINING PROTEIN"/>
    <property type="match status" value="1"/>
</dbReference>
<dbReference type="GO" id="GO:0005524">
    <property type="term" value="F:ATP binding"/>
    <property type="evidence" value="ECO:0007669"/>
    <property type="project" value="UniProtKB-KW"/>
</dbReference>
<evidence type="ECO:0000259" key="1">
    <source>
        <dbReference type="Pfam" id="PF13173"/>
    </source>
</evidence>
<organism evidence="3 4">
    <name type="scientific">Adlercreutzia faecimuris</name>
    <dbReference type="NCBI Taxonomy" id="2897341"/>
    <lineage>
        <taxon>Bacteria</taxon>
        <taxon>Bacillati</taxon>
        <taxon>Actinomycetota</taxon>
        <taxon>Coriobacteriia</taxon>
        <taxon>Eggerthellales</taxon>
        <taxon>Eggerthellaceae</taxon>
        <taxon>Adlercreutzia</taxon>
    </lineage>
</organism>
<dbReference type="InterPro" id="IPR025420">
    <property type="entry name" value="DUF4143"/>
</dbReference>
<protein>
    <submittedName>
        <fullName evidence="3">ATP-binding protein</fullName>
    </submittedName>
</protein>
<evidence type="ECO:0000313" key="3">
    <source>
        <dbReference type="EMBL" id="MCI2240989.1"/>
    </source>
</evidence>
<dbReference type="Proteomes" id="UP001430755">
    <property type="component" value="Unassembled WGS sequence"/>
</dbReference>
<dbReference type="Pfam" id="PF13635">
    <property type="entry name" value="DUF4143"/>
    <property type="match status" value="1"/>
</dbReference>
<evidence type="ECO:0000259" key="2">
    <source>
        <dbReference type="Pfam" id="PF13635"/>
    </source>
</evidence>
<dbReference type="EMBL" id="JAJMLW010000001">
    <property type="protein sequence ID" value="MCI2240989.1"/>
    <property type="molecule type" value="Genomic_DNA"/>
</dbReference>
<comment type="caution">
    <text evidence="3">The sequence shown here is derived from an EMBL/GenBank/DDBJ whole genome shotgun (WGS) entry which is preliminary data.</text>
</comment>
<name>A0ABS9WDP3_9ACTN</name>
<feature type="domain" description="AAA" evidence="1">
    <location>
        <begin position="125"/>
        <end position="215"/>
    </location>
</feature>
<accession>A0ABS9WDP3</accession>
<dbReference type="Pfam" id="PF13173">
    <property type="entry name" value="AAA_14"/>
    <property type="match status" value="1"/>
</dbReference>
<feature type="domain" description="DUF4143" evidence="2">
    <location>
        <begin position="288"/>
        <end position="448"/>
    </location>
</feature>
<keyword evidence="3" id="KW-0547">Nucleotide-binding</keyword>
<keyword evidence="4" id="KW-1185">Reference proteome</keyword>
<dbReference type="RefSeq" id="WP_242162724.1">
    <property type="nucleotide sequence ID" value="NZ_JAJMLW010000001.1"/>
</dbReference>
<dbReference type="InterPro" id="IPR041682">
    <property type="entry name" value="AAA_14"/>
</dbReference>
<evidence type="ECO:0000313" key="4">
    <source>
        <dbReference type="Proteomes" id="UP001430755"/>
    </source>
</evidence>